<keyword evidence="3" id="KW-1185">Reference proteome</keyword>
<dbReference type="RefSeq" id="WP_344324239.1">
    <property type="nucleotide sequence ID" value="NZ_BAAAPY010000001.1"/>
</dbReference>
<protein>
    <recommendedName>
        <fullName evidence="4">MFS transporter</fullName>
    </recommendedName>
</protein>
<evidence type="ECO:0008006" key="4">
    <source>
        <dbReference type="Google" id="ProtNLM"/>
    </source>
</evidence>
<feature type="transmembrane region" description="Helical" evidence="1">
    <location>
        <begin position="22"/>
        <end position="42"/>
    </location>
</feature>
<keyword evidence="1" id="KW-1133">Transmembrane helix</keyword>
<dbReference type="Proteomes" id="UP001501480">
    <property type="component" value="Unassembled WGS sequence"/>
</dbReference>
<keyword evidence="1" id="KW-0472">Membrane</keyword>
<feature type="transmembrane region" description="Helical" evidence="1">
    <location>
        <begin position="49"/>
        <end position="70"/>
    </location>
</feature>
<sequence>MENEAVRDLPEGVDASEDRPRLLPAAGVGVAVLLVVAPWLAFRFAPAPVEVAAVILVVLLVVLTTLGYLASTRGQGATFVAIALVLPYLVIGTVAYAAADRATTELESIFDEDDPFDEEFSEEDFFDDEVLPEDLGGTYGSDPRLDALHDDCVDGDADACDELYLESPVGSEYESVAIENGAGE</sequence>
<gene>
    <name evidence="2" type="ORF">GCM10009821_06580</name>
</gene>
<evidence type="ECO:0000313" key="3">
    <source>
        <dbReference type="Proteomes" id="UP001501480"/>
    </source>
</evidence>
<name>A0ABN2VTD0_9ACTN</name>
<dbReference type="EMBL" id="BAAAPY010000001">
    <property type="protein sequence ID" value="GAA2071484.1"/>
    <property type="molecule type" value="Genomic_DNA"/>
</dbReference>
<proteinExistence type="predicted"/>
<keyword evidence="1" id="KW-0812">Transmembrane</keyword>
<comment type="caution">
    <text evidence="2">The sequence shown here is derived from an EMBL/GenBank/DDBJ whole genome shotgun (WGS) entry which is preliminary data.</text>
</comment>
<evidence type="ECO:0000313" key="2">
    <source>
        <dbReference type="EMBL" id="GAA2071484.1"/>
    </source>
</evidence>
<reference evidence="2 3" key="1">
    <citation type="journal article" date="2019" name="Int. J. Syst. Evol. Microbiol.">
        <title>The Global Catalogue of Microorganisms (GCM) 10K type strain sequencing project: providing services to taxonomists for standard genome sequencing and annotation.</title>
        <authorList>
            <consortium name="The Broad Institute Genomics Platform"/>
            <consortium name="The Broad Institute Genome Sequencing Center for Infectious Disease"/>
            <person name="Wu L."/>
            <person name="Ma J."/>
        </authorList>
    </citation>
    <scope>NUCLEOTIDE SEQUENCE [LARGE SCALE GENOMIC DNA]</scope>
    <source>
        <strain evidence="2 3">JCM 15749</strain>
    </source>
</reference>
<accession>A0ABN2VTD0</accession>
<organism evidence="2 3">
    <name type="scientific">Aeromicrobium halocynthiae</name>
    <dbReference type="NCBI Taxonomy" id="560557"/>
    <lineage>
        <taxon>Bacteria</taxon>
        <taxon>Bacillati</taxon>
        <taxon>Actinomycetota</taxon>
        <taxon>Actinomycetes</taxon>
        <taxon>Propionibacteriales</taxon>
        <taxon>Nocardioidaceae</taxon>
        <taxon>Aeromicrobium</taxon>
    </lineage>
</organism>
<evidence type="ECO:0000256" key="1">
    <source>
        <dbReference type="SAM" id="Phobius"/>
    </source>
</evidence>
<feature type="transmembrane region" description="Helical" evidence="1">
    <location>
        <begin position="76"/>
        <end position="99"/>
    </location>
</feature>